<dbReference type="EMBL" id="JBHSDP010000002">
    <property type="protein sequence ID" value="MFC4326252.1"/>
    <property type="molecule type" value="Genomic_DNA"/>
</dbReference>
<sequence>MDLRQMLGQGHREKGLHDVVDLHDGDAVPPRHSPADTGLPHPRSTPDDQQDGLKGTRVGDCGTARQKKGAVLGFLDGL</sequence>
<organism evidence="2 3">
    <name type="scientific">Streptomyces andamanensis</name>
    <dbReference type="NCBI Taxonomy" id="1565035"/>
    <lineage>
        <taxon>Bacteria</taxon>
        <taxon>Bacillati</taxon>
        <taxon>Actinomycetota</taxon>
        <taxon>Actinomycetes</taxon>
        <taxon>Kitasatosporales</taxon>
        <taxon>Streptomycetaceae</taxon>
        <taxon>Streptomyces</taxon>
    </lineage>
</organism>
<keyword evidence="3" id="KW-1185">Reference proteome</keyword>
<accession>A0ABV8T681</accession>
<reference evidence="3" key="1">
    <citation type="journal article" date="2019" name="Int. J. Syst. Evol. Microbiol.">
        <title>The Global Catalogue of Microorganisms (GCM) 10K type strain sequencing project: providing services to taxonomists for standard genome sequencing and annotation.</title>
        <authorList>
            <consortium name="The Broad Institute Genomics Platform"/>
            <consortium name="The Broad Institute Genome Sequencing Center for Infectious Disease"/>
            <person name="Wu L."/>
            <person name="Ma J."/>
        </authorList>
    </citation>
    <scope>NUCLEOTIDE SEQUENCE [LARGE SCALE GENOMIC DNA]</scope>
    <source>
        <strain evidence="3">PCU 347</strain>
    </source>
</reference>
<feature type="region of interest" description="Disordered" evidence="1">
    <location>
        <begin position="1"/>
        <end position="66"/>
    </location>
</feature>
<evidence type="ECO:0000256" key="1">
    <source>
        <dbReference type="SAM" id="MobiDB-lite"/>
    </source>
</evidence>
<dbReference type="RefSeq" id="WP_381736337.1">
    <property type="nucleotide sequence ID" value="NZ_JBHSDP010000002.1"/>
</dbReference>
<dbReference type="Proteomes" id="UP001595824">
    <property type="component" value="Unassembled WGS sequence"/>
</dbReference>
<evidence type="ECO:0000313" key="3">
    <source>
        <dbReference type="Proteomes" id="UP001595824"/>
    </source>
</evidence>
<protein>
    <submittedName>
        <fullName evidence="2">Uncharacterized protein</fullName>
    </submittedName>
</protein>
<evidence type="ECO:0000313" key="2">
    <source>
        <dbReference type="EMBL" id="MFC4326252.1"/>
    </source>
</evidence>
<proteinExistence type="predicted"/>
<gene>
    <name evidence="2" type="ORF">ACFPC0_00090</name>
</gene>
<comment type="caution">
    <text evidence="2">The sequence shown here is derived from an EMBL/GenBank/DDBJ whole genome shotgun (WGS) entry which is preliminary data.</text>
</comment>
<name>A0ABV8T681_9ACTN</name>
<feature type="compositionally biased region" description="Basic and acidic residues" evidence="1">
    <location>
        <begin position="10"/>
        <end position="26"/>
    </location>
</feature>